<keyword evidence="8" id="KW-1185">Reference proteome</keyword>
<dbReference type="AlphaFoldDB" id="A0A7X2P5X0"/>
<dbReference type="InterPro" id="IPR056546">
    <property type="entry name" value="MreB_MamK-like"/>
</dbReference>
<comment type="subcellular location">
    <subcellularLocation>
        <location evidence="1">Cytoplasm</location>
    </subcellularLocation>
</comment>
<dbReference type="InterPro" id="IPR004753">
    <property type="entry name" value="MreB"/>
</dbReference>
<dbReference type="GO" id="GO:0005737">
    <property type="term" value="C:cytoplasm"/>
    <property type="evidence" value="ECO:0007669"/>
    <property type="project" value="UniProtKB-SubCell"/>
</dbReference>
<organism evidence="7 8">
    <name type="scientific">Bilifractor porci</name>
    <dbReference type="NCBI Taxonomy" id="2606636"/>
    <lineage>
        <taxon>Bacteria</taxon>
        <taxon>Bacillati</taxon>
        <taxon>Bacillota</taxon>
        <taxon>Clostridia</taxon>
        <taxon>Lachnospirales</taxon>
        <taxon>Lachnospiraceae</taxon>
        <taxon>Bilifractor</taxon>
    </lineage>
</organism>
<evidence type="ECO:0000256" key="6">
    <source>
        <dbReference type="ARBA" id="ARBA00023458"/>
    </source>
</evidence>
<protein>
    <submittedName>
        <fullName evidence="7">Rod shape-determining protein</fullName>
    </submittedName>
</protein>
<proteinExistence type="inferred from homology"/>
<dbReference type="InterPro" id="IPR043129">
    <property type="entry name" value="ATPase_NBD"/>
</dbReference>
<dbReference type="Proteomes" id="UP000466864">
    <property type="component" value="Unassembled WGS sequence"/>
</dbReference>
<dbReference type="Pfam" id="PF06723">
    <property type="entry name" value="MreB_Mbl"/>
    <property type="match status" value="1"/>
</dbReference>
<dbReference type="EMBL" id="VUMV01000001">
    <property type="protein sequence ID" value="MST80787.1"/>
    <property type="molecule type" value="Genomic_DNA"/>
</dbReference>
<keyword evidence="2" id="KW-0963">Cytoplasm</keyword>
<evidence type="ECO:0000256" key="3">
    <source>
        <dbReference type="ARBA" id="ARBA00022741"/>
    </source>
</evidence>
<keyword evidence="4" id="KW-0067">ATP-binding</keyword>
<dbReference type="PANTHER" id="PTHR42749:SF1">
    <property type="entry name" value="CELL SHAPE-DETERMINING PROTEIN MREB"/>
    <property type="match status" value="1"/>
</dbReference>
<evidence type="ECO:0000313" key="8">
    <source>
        <dbReference type="Proteomes" id="UP000466864"/>
    </source>
</evidence>
<reference evidence="7 8" key="1">
    <citation type="submission" date="2019-08" db="EMBL/GenBank/DDBJ databases">
        <title>In-depth cultivation of the pig gut microbiome towards novel bacterial diversity and tailored functional studies.</title>
        <authorList>
            <person name="Wylensek D."/>
            <person name="Hitch T.C.A."/>
            <person name="Clavel T."/>
        </authorList>
    </citation>
    <scope>NUCLEOTIDE SEQUENCE [LARGE SCALE GENOMIC DNA]</scope>
    <source>
        <strain evidence="7 8">Oil+RF-744-WCA-WT-13</strain>
    </source>
</reference>
<gene>
    <name evidence="7" type="ORF">FYJ60_00350</name>
</gene>
<evidence type="ECO:0000256" key="4">
    <source>
        <dbReference type="ARBA" id="ARBA00022840"/>
    </source>
</evidence>
<comment type="similarity">
    <text evidence="6">Belongs to the FtsA/MreB family.</text>
</comment>
<sequence length="338" mass="38143">MRLENSYGIDLGTGMVKIYDQKADHITQESTMIALRNGNQVFAVGNDAYSMFEKAPSDVRIIRPVSNGRINDILMTEAVLHTLLRRNTTYTGSRPTLYFSVPMDLTEIEKRAYASIAQKGRLRRSRVFLVEKPIADAIAVGVPLHHTKGTMIINLGAQSTELSVLADERVIINRLVPIGGMQFDQAVREGVLHKNNFLISSRTAQRLKFVLTDFRQEPSEGRKVYGLDRSSGLPRDGIVSAHTVTRMVRHECLLLADEIRKFIDRIPPQVQASIQRDGIILTGGSARIPGIDQYFRGQLEYPVRISQYYGMSTIQGIRILIRRPEMRHWAIDPSRNTV</sequence>
<dbReference type="PANTHER" id="PTHR42749">
    <property type="entry name" value="CELL SHAPE-DETERMINING PROTEIN MREB"/>
    <property type="match status" value="1"/>
</dbReference>
<dbReference type="GO" id="GO:0005524">
    <property type="term" value="F:ATP binding"/>
    <property type="evidence" value="ECO:0007669"/>
    <property type="project" value="UniProtKB-KW"/>
</dbReference>
<dbReference type="RefSeq" id="WP_154456606.1">
    <property type="nucleotide sequence ID" value="NZ_VUMV01000001.1"/>
</dbReference>
<evidence type="ECO:0000256" key="5">
    <source>
        <dbReference type="ARBA" id="ARBA00022960"/>
    </source>
</evidence>
<dbReference type="GO" id="GO:0008360">
    <property type="term" value="P:regulation of cell shape"/>
    <property type="evidence" value="ECO:0007669"/>
    <property type="project" value="UniProtKB-KW"/>
</dbReference>
<dbReference type="SUPFAM" id="SSF53067">
    <property type="entry name" value="Actin-like ATPase domain"/>
    <property type="match status" value="2"/>
</dbReference>
<accession>A0A7X2P5X0</accession>
<name>A0A7X2P5X0_9FIRM</name>
<evidence type="ECO:0000256" key="1">
    <source>
        <dbReference type="ARBA" id="ARBA00004496"/>
    </source>
</evidence>
<evidence type="ECO:0000313" key="7">
    <source>
        <dbReference type="EMBL" id="MST80787.1"/>
    </source>
</evidence>
<comment type="caution">
    <text evidence="7">The sequence shown here is derived from an EMBL/GenBank/DDBJ whole genome shotgun (WGS) entry which is preliminary data.</text>
</comment>
<dbReference type="Gene3D" id="3.30.420.40">
    <property type="match status" value="2"/>
</dbReference>
<dbReference type="GO" id="GO:0000902">
    <property type="term" value="P:cell morphogenesis"/>
    <property type="evidence" value="ECO:0007669"/>
    <property type="project" value="InterPro"/>
</dbReference>
<dbReference type="PRINTS" id="PR01652">
    <property type="entry name" value="SHAPEPROTEIN"/>
</dbReference>
<keyword evidence="3" id="KW-0547">Nucleotide-binding</keyword>
<evidence type="ECO:0000256" key="2">
    <source>
        <dbReference type="ARBA" id="ARBA00022490"/>
    </source>
</evidence>
<keyword evidence="5" id="KW-0133">Cell shape</keyword>